<accession>A0A2K1KJ81</accession>
<organism evidence="5">
    <name type="scientific">Physcomitrium patens</name>
    <name type="common">Spreading-leaved earth moss</name>
    <name type="synonym">Physcomitrella patens</name>
    <dbReference type="NCBI Taxonomy" id="3218"/>
    <lineage>
        <taxon>Eukaryota</taxon>
        <taxon>Viridiplantae</taxon>
        <taxon>Streptophyta</taxon>
        <taxon>Embryophyta</taxon>
        <taxon>Bryophyta</taxon>
        <taxon>Bryophytina</taxon>
        <taxon>Bryopsida</taxon>
        <taxon>Funariidae</taxon>
        <taxon>Funariales</taxon>
        <taxon>Funariaceae</taxon>
        <taxon>Physcomitrium</taxon>
    </lineage>
</organism>
<evidence type="ECO:0000256" key="3">
    <source>
        <dbReference type="ARBA" id="ARBA00023274"/>
    </source>
</evidence>
<reference evidence="5 7" key="2">
    <citation type="journal article" date="2018" name="Plant J.">
        <title>The Physcomitrella patens chromosome-scale assembly reveals moss genome structure and evolution.</title>
        <authorList>
            <person name="Lang D."/>
            <person name="Ullrich K.K."/>
            <person name="Murat F."/>
            <person name="Fuchs J."/>
            <person name="Jenkins J."/>
            <person name="Haas F.B."/>
            <person name="Piednoel M."/>
            <person name="Gundlach H."/>
            <person name="Van Bel M."/>
            <person name="Meyberg R."/>
            <person name="Vives C."/>
            <person name="Morata J."/>
            <person name="Symeonidi A."/>
            <person name="Hiss M."/>
            <person name="Muchero W."/>
            <person name="Kamisugi Y."/>
            <person name="Saleh O."/>
            <person name="Blanc G."/>
            <person name="Decker E.L."/>
            <person name="van Gessel N."/>
            <person name="Grimwood J."/>
            <person name="Hayes R.D."/>
            <person name="Graham S.W."/>
            <person name="Gunter L.E."/>
            <person name="McDaniel S.F."/>
            <person name="Hoernstein S.N.W."/>
            <person name="Larsson A."/>
            <person name="Li F.W."/>
            <person name="Perroud P.F."/>
            <person name="Phillips J."/>
            <person name="Ranjan P."/>
            <person name="Rokshar D.S."/>
            <person name="Rothfels C.J."/>
            <person name="Schneider L."/>
            <person name="Shu S."/>
            <person name="Stevenson D.W."/>
            <person name="Thummler F."/>
            <person name="Tillich M."/>
            <person name="Villarreal Aguilar J.C."/>
            <person name="Widiez T."/>
            <person name="Wong G.K."/>
            <person name="Wymore A."/>
            <person name="Zhang Y."/>
            <person name="Zimmer A.D."/>
            <person name="Quatrano R.S."/>
            <person name="Mayer K.F.X."/>
            <person name="Goodstein D."/>
            <person name="Casacuberta J.M."/>
            <person name="Vandepoele K."/>
            <person name="Reski R."/>
            <person name="Cuming A.C."/>
            <person name="Tuskan G.A."/>
            <person name="Maumus F."/>
            <person name="Salse J."/>
            <person name="Schmutz J."/>
            <person name="Rensing S.A."/>
        </authorList>
    </citation>
    <scope>NUCLEOTIDE SEQUENCE [LARGE SCALE GENOMIC DNA]</scope>
    <source>
        <strain evidence="6 7">cv. Gransden 2004</strain>
    </source>
</reference>
<dbReference type="Gramene" id="Pp3c5_10680V3.2">
    <property type="protein sequence ID" value="Pp3c5_10680V3.2"/>
    <property type="gene ID" value="Pp3c5_10680"/>
</dbReference>
<evidence type="ECO:0000256" key="2">
    <source>
        <dbReference type="ARBA" id="ARBA00022980"/>
    </source>
</evidence>
<comment type="similarity">
    <text evidence="1">Belongs to the universal ribosomal protein uL18 family.</text>
</comment>
<dbReference type="EMBL" id="ABEU02000005">
    <property type="protein sequence ID" value="PNR53828.1"/>
    <property type="molecule type" value="Genomic_DNA"/>
</dbReference>
<keyword evidence="7" id="KW-1185">Reference proteome</keyword>
<dbReference type="GeneID" id="112282354"/>
<evidence type="ECO:0000256" key="4">
    <source>
        <dbReference type="SAM" id="SignalP"/>
    </source>
</evidence>
<dbReference type="InterPro" id="IPR005484">
    <property type="entry name" value="Ribosomal_uL18_bac/plant/anim"/>
</dbReference>
<dbReference type="PANTHER" id="PTHR12899">
    <property type="entry name" value="39S RIBOSOMAL PROTEIN L18, MITOCHONDRIAL"/>
    <property type="match status" value="1"/>
</dbReference>
<evidence type="ECO:0000313" key="5">
    <source>
        <dbReference type="EMBL" id="PNR53828.1"/>
    </source>
</evidence>
<sequence length="218" mass="24547">MAMALAALLARLRSQGAAKVPRHSLLPDLVRRALLPTGISQEQTYATRSMPSKSRGAWEKCGKRGDMDNEDYGYAWDDHEMGFGREAEIPHYGKKQQKEEKKKKTGKKSFKLRTEKCLRPFSLDVFLSGKYIHASVMHRVTSKVVAVCSTNAKEFRNNLKSYKDFTACKVVGETLAQRAKEADVFTVVYEPRKGEKFEGRLAAVVHTIEDSGINVDMD</sequence>
<dbReference type="Gramene" id="Pp3c5_10680V3.3">
    <property type="protein sequence ID" value="Pp3c5_10680V3.3"/>
    <property type="gene ID" value="Pp3c5_10680"/>
</dbReference>
<gene>
    <name evidence="6" type="primary">LOC112282354</name>
    <name evidence="5" type="ORF">PHYPA_007503</name>
</gene>
<keyword evidence="4" id="KW-0732">Signal</keyword>
<evidence type="ECO:0000313" key="7">
    <source>
        <dbReference type="Proteomes" id="UP000006727"/>
    </source>
</evidence>
<dbReference type="EnsemblPlants" id="Pp3c5_10680V3.2">
    <property type="protein sequence ID" value="Pp3c5_10680V3.2"/>
    <property type="gene ID" value="Pp3c5_10680"/>
</dbReference>
<dbReference type="CDD" id="cd00432">
    <property type="entry name" value="Ribosomal_L18_L5e"/>
    <property type="match status" value="1"/>
</dbReference>
<dbReference type="SUPFAM" id="SSF53137">
    <property type="entry name" value="Translational machinery components"/>
    <property type="match status" value="1"/>
</dbReference>
<dbReference type="PaxDb" id="3218-PP1S263_28V6.2"/>
<dbReference type="GO" id="GO:0008097">
    <property type="term" value="F:5S rRNA binding"/>
    <property type="evidence" value="ECO:0000318"/>
    <property type="project" value="GO_Central"/>
</dbReference>
<dbReference type="GO" id="GO:0003735">
    <property type="term" value="F:structural constituent of ribosome"/>
    <property type="evidence" value="ECO:0007669"/>
    <property type="project" value="InterPro"/>
</dbReference>
<dbReference type="Proteomes" id="UP000006727">
    <property type="component" value="Chromosome 5"/>
</dbReference>
<dbReference type="OrthoDB" id="1932324at2759"/>
<dbReference type="GO" id="GO:1990904">
    <property type="term" value="C:ribonucleoprotein complex"/>
    <property type="evidence" value="ECO:0007669"/>
    <property type="project" value="UniProtKB-KW"/>
</dbReference>
<feature type="signal peptide" evidence="4">
    <location>
        <begin position="1"/>
        <end position="18"/>
    </location>
</feature>
<dbReference type="STRING" id="3218.A0A2K1KJ81"/>
<dbReference type="Pfam" id="PF00861">
    <property type="entry name" value="Ribosomal_L18p"/>
    <property type="match status" value="1"/>
</dbReference>
<dbReference type="Gene3D" id="3.30.420.100">
    <property type="match status" value="1"/>
</dbReference>
<dbReference type="GO" id="GO:0005840">
    <property type="term" value="C:ribosome"/>
    <property type="evidence" value="ECO:0007669"/>
    <property type="project" value="UniProtKB-KW"/>
</dbReference>
<dbReference type="EnsemblPlants" id="Pp3c5_10680V3.3">
    <property type="protein sequence ID" value="Pp3c5_10680V3.3"/>
    <property type="gene ID" value="Pp3c5_10680"/>
</dbReference>
<name>A0A2K1KJ81_PHYPA</name>
<reference evidence="5 7" key="1">
    <citation type="journal article" date="2008" name="Science">
        <title>The Physcomitrella genome reveals evolutionary insights into the conquest of land by plants.</title>
        <authorList>
            <person name="Rensing S."/>
            <person name="Lang D."/>
            <person name="Zimmer A."/>
            <person name="Terry A."/>
            <person name="Salamov A."/>
            <person name="Shapiro H."/>
            <person name="Nishiyama T."/>
            <person name="Perroud P.-F."/>
            <person name="Lindquist E."/>
            <person name="Kamisugi Y."/>
            <person name="Tanahashi T."/>
            <person name="Sakakibara K."/>
            <person name="Fujita T."/>
            <person name="Oishi K."/>
            <person name="Shin-I T."/>
            <person name="Kuroki Y."/>
            <person name="Toyoda A."/>
            <person name="Suzuki Y."/>
            <person name="Hashimoto A."/>
            <person name="Yamaguchi K."/>
            <person name="Sugano A."/>
            <person name="Kohara Y."/>
            <person name="Fujiyama A."/>
            <person name="Anterola A."/>
            <person name="Aoki S."/>
            <person name="Ashton N."/>
            <person name="Barbazuk W.B."/>
            <person name="Barker E."/>
            <person name="Bennetzen J."/>
            <person name="Bezanilla M."/>
            <person name="Blankenship R."/>
            <person name="Cho S.H."/>
            <person name="Dutcher S."/>
            <person name="Estelle M."/>
            <person name="Fawcett J.A."/>
            <person name="Gundlach H."/>
            <person name="Hanada K."/>
            <person name="Heyl A."/>
            <person name="Hicks K.A."/>
            <person name="Hugh J."/>
            <person name="Lohr M."/>
            <person name="Mayer K."/>
            <person name="Melkozernov A."/>
            <person name="Murata T."/>
            <person name="Nelson D."/>
            <person name="Pils B."/>
            <person name="Prigge M."/>
            <person name="Reiss B."/>
            <person name="Renner T."/>
            <person name="Rombauts S."/>
            <person name="Rushton P."/>
            <person name="Sanderfoot A."/>
            <person name="Schween G."/>
            <person name="Shiu S.-H."/>
            <person name="Stueber K."/>
            <person name="Theodoulou F.L."/>
            <person name="Tu H."/>
            <person name="Van de Peer Y."/>
            <person name="Verrier P.J."/>
            <person name="Waters E."/>
            <person name="Wood A."/>
            <person name="Yang L."/>
            <person name="Cove D."/>
            <person name="Cuming A."/>
            <person name="Hasebe M."/>
            <person name="Lucas S."/>
            <person name="Mishler D.B."/>
            <person name="Reski R."/>
            <person name="Grigoriev I."/>
            <person name="Quatrano R.S."/>
            <person name="Boore J.L."/>
        </authorList>
    </citation>
    <scope>NUCLEOTIDE SEQUENCE [LARGE SCALE GENOMIC DNA]</scope>
    <source>
        <strain evidence="6 7">cv. Gransden 2004</strain>
    </source>
</reference>
<dbReference type="InterPro" id="IPR057268">
    <property type="entry name" value="Ribosomal_L18"/>
</dbReference>
<dbReference type="PANTHER" id="PTHR12899:SF7">
    <property type="entry name" value="EXPRESSED PROTEIN"/>
    <property type="match status" value="1"/>
</dbReference>
<protein>
    <submittedName>
        <fullName evidence="5 6">Uncharacterized protein</fullName>
    </submittedName>
</protein>
<evidence type="ECO:0000256" key="1">
    <source>
        <dbReference type="ARBA" id="ARBA00007116"/>
    </source>
</evidence>
<dbReference type="RefSeq" id="XP_024375628.1">
    <property type="nucleotide sequence ID" value="XM_024519860.2"/>
</dbReference>
<keyword evidence="2" id="KW-0689">Ribosomal protein</keyword>
<dbReference type="KEGG" id="ppp:112282354"/>
<feature type="chain" id="PRO_5043158314" evidence="4">
    <location>
        <begin position="19"/>
        <end position="218"/>
    </location>
</feature>
<evidence type="ECO:0000313" key="6">
    <source>
        <dbReference type="EnsemblPlants" id="Pp3c5_10680V3.1"/>
    </source>
</evidence>
<dbReference type="EnsemblPlants" id="Pp3c5_10680V3.1">
    <property type="protein sequence ID" value="Pp3c5_10680V3.1"/>
    <property type="gene ID" value="Pp3c5_10680"/>
</dbReference>
<proteinExistence type="inferred from homology"/>
<dbReference type="AlphaFoldDB" id="A0A2K1KJ81"/>
<keyword evidence="3" id="KW-0687">Ribonucleoprotein</keyword>
<dbReference type="Gramene" id="Pp3c5_10680V3.1">
    <property type="protein sequence ID" value="Pp3c5_10680V3.1"/>
    <property type="gene ID" value="Pp3c5_10680"/>
</dbReference>
<dbReference type="GO" id="GO:0006412">
    <property type="term" value="P:translation"/>
    <property type="evidence" value="ECO:0007669"/>
    <property type="project" value="InterPro"/>
</dbReference>
<reference evidence="6" key="3">
    <citation type="submission" date="2020-12" db="UniProtKB">
        <authorList>
            <consortium name="EnsemblPlants"/>
        </authorList>
    </citation>
    <scope>IDENTIFICATION</scope>
</reference>